<dbReference type="Pfam" id="PF13616">
    <property type="entry name" value="Rotamase_3"/>
    <property type="match status" value="1"/>
</dbReference>
<dbReference type="InterPro" id="IPR043323">
    <property type="entry name" value="PIN4"/>
</dbReference>
<evidence type="ECO:0000256" key="7">
    <source>
        <dbReference type="SAM" id="MobiDB-lite"/>
    </source>
</evidence>
<evidence type="ECO:0000256" key="4">
    <source>
        <dbReference type="ARBA" id="ARBA00023235"/>
    </source>
</evidence>
<evidence type="ECO:0000313" key="10">
    <source>
        <dbReference type="Proteomes" id="UP000294933"/>
    </source>
</evidence>
<dbReference type="OrthoDB" id="1911748at2759"/>
<organism evidence="9 10">
    <name type="scientific">Rickenella mellea</name>
    <dbReference type="NCBI Taxonomy" id="50990"/>
    <lineage>
        <taxon>Eukaryota</taxon>
        <taxon>Fungi</taxon>
        <taxon>Dikarya</taxon>
        <taxon>Basidiomycota</taxon>
        <taxon>Agaricomycotina</taxon>
        <taxon>Agaricomycetes</taxon>
        <taxon>Hymenochaetales</taxon>
        <taxon>Rickenellaceae</taxon>
        <taxon>Rickenella</taxon>
    </lineage>
</organism>
<evidence type="ECO:0000313" key="9">
    <source>
        <dbReference type="EMBL" id="TDL18775.1"/>
    </source>
</evidence>
<name>A0A4Y7PUI0_9AGAM</name>
<feature type="compositionally biased region" description="Low complexity" evidence="7">
    <location>
        <begin position="79"/>
        <end position="93"/>
    </location>
</feature>
<keyword evidence="10" id="KW-1185">Reference proteome</keyword>
<dbReference type="PANTHER" id="PTHR45995">
    <property type="match status" value="1"/>
</dbReference>
<evidence type="ECO:0000256" key="5">
    <source>
        <dbReference type="PROSITE-ProRule" id="PRU00278"/>
    </source>
</evidence>
<evidence type="ECO:0000259" key="8">
    <source>
        <dbReference type="PROSITE" id="PS50198"/>
    </source>
</evidence>
<comment type="similarity">
    <text evidence="2">Belongs to the PpiC/parvulin rotamase family. PIN4 subfamily.</text>
</comment>
<dbReference type="AlphaFoldDB" id="A0A4Y7PUI0"/>
<dbReference type="VEuPathDB" id="FungiDB:BD410DRAFT_842642"/>
<dbReference type="SUPFAM" id="SSF54534">
    <property type="entry name" value="FKBP-like"/>
    <property type="match status" value="1"/>
</dbReference>
<dbReference type="EMBL" id="ML170204">
    <property type="protein sequence ID" value="TDL18775.1"/>
    <property type="molecule type" value="Genomic_DNA"/>
</dbReference>
<dbReference type="InterPro" id="IPR046357">
    <property type="entry name" value="PPIase_dom_sf"/>
</dbReference>
<dbReference type="STRING" id="50990.A0A4Y7PUI0"/>
<gene>
    <name evidence="9" type="ORF">BD410DRAFT_842642</name>
</gene>
<comment type="catalytic activity">
    <reaction evidence="1 6">
        <text>[protein]-peptidylproline (omega=180) = [protein]-peptidylproline (omega=0)</text>
        <dbReference type="Rhea" id="RHEA:16237"/>
        <dbReference type="Rhea" id="RHEA-COMP:10747"/>
        <dbReference type="Rhea" id="RHEA-COMP:10748"/>
        <dbReference type="ChEBI" id="CHEBI:83833"/>
        <dbReference type="ChEBI" id="CHEBI:83834"/>
        <dbReference type="EC" id="5.2.1.8"/>
    </reaction>
</comment>
<feature type="compositionally biased region" description="Low complexity" evidence="7">
    <location>
        <begin position="55"/>
        <end position="67"/>
    </location>
</feature>
<dbReference type="PROSITE" id="PS50198">
    <property type="entry name" value="PPIC_PPIASE_2"/>
    <property type="match status" value="1"/>
</dbReference>
<dbReference type="GO" id="GO:0003677">
    <property type="term" value="F:DNA binding"/>
    <property type="evidence" value="ECO:0007669"/>
    <property type="project" value="InterPro"/>
</dbReference>
<sequence length="203" mass="22532">MSTSMSTMMTLQYLNLKEDTTRTNQYQKSDDGTKETKPEHSSPENKHEEIQLCASNRTPSPSRTPSPAEGSKSSAFQLRTGSRTPSPNRTPSPAEGSKSSVKRRSQQLATEVKVRHILCQNREKALEAIQKIKDGKRFDEVCHEYGDRQTAGGSLGWISKGMMVEAFESAAFALEPSTLENPTLAPLISTAFGYHIILVEDRR</sequence>
<feature type="domain" description="PpiC" evidence="8">
    <location>
        <begin position="109"/>
        <end position="201"/>
    </location>
</feature>
<protein>
    <recommendedName>
        <fullName evidence="6">Peptidyl-prolyl cis-trans isomerase</fullName>
        <ecNumber evidence="6">5.2.1.8</ecNumber>
    </recommendedName>
</protein>
<dbReference type="Gene3D" id="3.10.50.40">
    <property type="match status" value="1"/>
</dbReference>
<evidence type="ECO:0000256" key="3">
    <source>
        <dbReference type="ARBA" id="ARBA00023110"/>
    </source>
</evidence>
<evidence type="ECO:0000256" key="2">
    <source>
        <dbReference type="ARBA" id="ARBA00010242"/>
    </source>
</evidence>
<dbReference type="GO" id="GO:0003755">
    <property type="term" value="F:peptidyl-prolyl cis-trans isomerase activity"/>
    <property type="evidence" value="ECO:0007669"/>
    <property type="project" value="UniProtKB-UniRule"/>
</dbReference>
<feature type="region of interest" description="Disordered" evidence="7">
    <location>
        <begin position="1"/>
        <end position="107"/>
    </location>
</feature>
<dbReference type="Proteomes" id="UP000294933">
    <property type="component" value="Unassembled WGS sequence"/>
</dbReference>
<dbReference type="InterPro" id="IPR000297">
    <property type="entry name" value="PPIase_PpiC"/>
</dbReference>
<feature type="compositionally biased region" description="Basic and acidic residues" evidence="7">
    <location>
        <begin position="28"/>
        <end position="50"/>
    </location>
</feature>
<accession>A0A4Y7PUI0</accession>
<keyword evidence="4 5" id="KW-0413">Isomerase</keyword>
<dbReference type="EC" id="5.2.1.8" evidence="6"/>
<keyword evidence="3 5" id="KW-0697">Rotamase</keyword>
<dbReference type="GO" id="GO:0006364">
    <property type="term" value="P:rRNA processing"/>
    <property type="evidence" value="ECO:0007669"/>
    <property type="project" value="InterPro"/>
</dbReference>
<proteinExistence type="inferred from homology"/>
<feature type="compositionally biased region" description="Low complexity" evidence="7">
    <location>
        <begin position="1"/>
        <end position="10"/>
    </location>
</feature>
<reference evidence="9 10" key="1">
    <citation type="submission" date="2018-06" db="EMBL/GenBank/DDBJ databases">
        <title>A transcriptomic atlas of mushroom development highlights an independent origin of complex multicellularity.</title>
        <authorList>
            <consortium name="DOE Joint Genome Institute"/>
            <person name="Krizsan K."/>
            <person name="Almasi E."/>
            <person name="Merenyi Z."/>
            <person name="Sahu N."/>
            <person name="Viragh M."/>
            <person name="Koszo T."/>
            <person name="Mondo S."/>
            <person name="Kiss B."/>
            <person name="Balint B."/>
            <person name="Kues U."/>
            <person name="Barry K."/>
            <person name="Hegedus J.C."/>
            <person name="Henrissat B."/>
            <person name="Johnson J."/>
            <person name="Lipzen A."/>
            <person name="Ohm R."/>
            <person name="Nagy I."/>
            <person name="Pangilinan J."/>
            <person name="Yan J."/>
            <person name="Xiong Y."/>
            <person name="Grigoriev I.V."/>
            <person name="Hibbett D.S."/>
            <person name="Nagy L.G."/>
        </authorList>
    </citation>
    <scope>NUCLEOTIDE SEQUENCE [LARGE SCALE GENOMIC DNA]</scope>
    <source>
        <strain evidence="9 10">SZMC22713</strain>
    </source>
</reference>
<evidence type="ECO:0000256" key="6">
    <source>
        <dbReference type="RuleBase" id="RU363014"/>
    </source>
</evidence>
<evidence type="ECO:0000256" key="1">
    <source>
        <dbReference type="ARBA" id="ARBA00000971"/>
    </source>
</evidence>